<keyword evidence="7" id="KW-0067">ATP-binding</keyword>
<keyword evidence="6" id="KW-0418">Kinase</keyword>
<dbReference type="CDD" id="cd16917">
    <property type="entry name" value="HATPase_UhpB-NarQ-NarX-like"/>
    <property type="match status" value="1"/>
</dbReference>
<dbReference type="Pfam" id="PF07730">
    <property type="entry name" value="HisKA_3"/>
    <property type="match status" value="1"/>
</dbReference>
<dbReference type="EMBL" id="BAABDH010000029">
    <property type="protein sequence ID" value="GAA3932453.1"/>
    <property type="molecule type" value="Genomic_DNA"/>
</dbReference>
<dbReference type="RefSeq" id="WP_345112517.1">
    <property type="nucleotide sequence ID" value="NZ_BAABDH010000029.1"/>
</dbReference>
<dbReference type="PANTHER" id="PTHR24421:SF10">
    <property type="entry name" value="NITRATE_NITRITE SENSOR PROTEIN NARQ"/>
    <property type="match status" value="1"/>
</dbReference>
<keyword evidence="4" id="KW-0808">Transferase</keyword>
<dbReference type="Gene3D" id="1.20.5.1930">
    <property type="match status" value="1"/>
</dbReference>
<dbReference type="InterPro" id="IPR011712">
    <property type="entry name" value="Sig_transdc_His_kin_sub3_dim/P"/>
</dbReference>
<sequence>MDNLYGLILLSIVGTFSMVVFFVLIHFRNQTKLAKQAEQMQKAQLQYQIALLEAVIRSQETERKRIGQNLHDDVGTVLANLRMTVEMYQQAAGTPASLALFTASCKTIIDKVINEVRHISHNLSPVSLDLYGFTDAVEELADLVNNAGKLRFSLQNEAGPLLDQLSSTHAAALYRIVEELLNNTLKHSGASQIHLGFGTDENALLVSYQDNGQGITPKPGQRKAGMGTSNIESRLAIMQASHTVRAAPGQGFAFKARIPLQAVAAPAHA</sequence>
<evidence type="ECO:0000256" key="1">
    <source>
        <dbReference type="ARBA" id="ARBA00000085"/>
    </source>
</evidence>
<evidence type="ECO:0000256" key="7">
    <source>
        <dbReference type="ARBA" id="ARBA00022840"/>
    </source>
</evidence>
<dbReference type="Gene3D" id="3.30.565.10">
    <property type="entry name" value="Histidine kinase-like ATPase, C-terminal domain"/>
    <property type="match status" value="1"/>
</dbReference>
<dbReference type="Proteomes" id="UP001499909">
    <property type="component" value="Unassembled WGS sequence"/>
</dbReference>
<keyword evidence="8" id="KW-0902">Two-component regulatory system</keyword>
<comment type="catalytic activity">
    <reaction evidence="1">
        <text>ATP + protein L-histidine = ADP + protein N-phospho-L-histidine.</text>
        <dbReference type="EC" id="2.7.13.3"/>
    </reaction>
</comment>
<proteinExistence type="predicted"/>
<evidence type="ECO:0000256" key="9">
    <source>
        <dbReference type="SAM" id="Coils"/>
    </source>
</evidence>
<dbReference type="InterPro" id="IPR050482">
    <property type="entry name" value="Sensor_HK_TwoCompSys"/>
</dbReference>
<evidence type="ECO:0000256" key="8">
    <source>
        <dbReference type="ARBA" id="ARBA00023012"/>
    </source>
</evidence>
<keyword evidence="13" id="KW-1185">Reference proteome</keyword>
<accession>A0ABP7MY95</accession>
<name>A0ABP7MY95_9BACT</name>
<dbReference type="PROSITE" id="PS50109">
    <property type="entry name" value="HIS_KIN"/>
    <property type="match status" value="1"/>
</dbReference>
<evidence type="ECO:0000256" key="2">
    <source>
        <dbReference type="ARBA" id="ARBA00012438"/>
    </source>
</evidence>
<feature type="transmembrane region" description="Helical" evidence="10">
    <location>
        <begin position="6"/>
        <end position="27"/>
    </location>
</feature>
<keyword evidence="10" id="KW-0472">Membrane</keyword>
<evidence type="ECO:0000259" key="11">
    <source>
        <dbReference type="PROSITE" id="PS50109"/>
    </source>
</evidence>
<comment type="caution">
    <text evidence="12">The sequence shown here is derived from an EMBL/GenBank/DDBJ whole genome shotgun (WGS) entry which is preliminary data.</text>
</comment>
<evidence type="ECO:0000256" key="10">
    <source>
        <dbReference type="SAM" id="Phobius"/>
    </source>
</evidence>
<dbReference type="InterPro" id="IPR005467">
    <property type="entry name" value="His_kinase_dom"/>
</dbReference>
<keyword evidence="5" id="KW-0547">Nucleotide-binding</keyword>
<evidence type="ECO:0000256" key="3">
    <source>
        <dbReference type="ARBA" id="ARBA00022553"/>
    </source>
</evidence>
<dbReference type="EC" id="2.7.13.3" evidence="2"/>
<dbReference type="SUPFAM" id="SSF55874">
    <property type="entry name" value="ATPase domain of HSP90 chaperone/DNA topoisomerase II/histidine kinase"/>
    <property type="match status" value="1"/>
</dbReference>
<reference evidence="13" key="1">
    <citation type="journal article" date="2019" name="Int. J. Syst. Evol. Microbiol.">
        <title>The Global Catalogue of Microorganisms (GCM) 10K type strain sequencing project: providing services to taxonomists for standard genome sequencing and annotation.</title>
        <authorList>
            <consortium name="The Broad Institute Genomics Platform"/>
            <consortium name="The Broad Institute Genome Sequencing Center for Infectious Disease"/>
            <person name="Wu L."/>
            <person name="Ma J."/>
        </authorList>
    </citation>
    <scope>NUCLEOTIDE SEQUENCE [LARGE SCALE GENOMIC DNA]</scope>
    <source>
        <strain evidence="13">JCM 17214</strain>
    </source>
</reference>
<protein>
    <recommendedName>
        <fullName evidence="2">histidine kinase</fullName>
        <ecNumber evidence="2">2.7.13.3</ecNumber>
    </recommendedName>
</protein>
<keyword evidence="10" id="KW-0812">Transmembrane</keyword>
<dbReference type="InterPro" id="IPR003594">
    <property type="entry name" value="HATPase_dom"/>
</dbReference>
<evidence type="ECO:0000313" key="13">
    <source>
        <dbReference type="Proteomes" id="UP001499909"/>
    </source>
</evidence>
<feature type="domain" description="Histidine kinase" evidence="11">
    <location>
        <begin position="69"/>
        <end position="262"/>
    </location>
</feature>
<dbReference type="PANTHER" id="PTHR24421">
    <property type="entry name" value="NITRATE/NITRITE SENSOR PROTEIN NARX-RELATED"/>
    <property type="match status" value="1"/>
</dbReference>
<evidence type="ECO:0000256" key="4">
    <source>
        <dbReference type="ARBA" id="ARBA00022679"/>
    </source>
</evidence>
<evidence type="ECO:0000256" key="6">
    <source>
        <dbReference type="ARBA" id="ARBA00022777"/>
    </source>
</evidence>
<gene>
    <name evidence="12" type="ORF">GCM10022406_16670</name>
</gene>
<organism evidence="12 13">
    <name type="scientific">Hymenobacter algoricola</name>
    <dbReference type="NCBI Taxonomy" id="486267"/>
    <lineage>
        <taxon>Bacteria</taxon>
        <taxon>Pseudomonadati</taxon>
        <taxon>Bacteroidota</taxon>
        <taxon>Cytophagia</taxon>
        <taxon>Cytophagales</taxon>
        <taxon>Hymenobacteraceae</taxon>
        <taxon>Hymenobacter</taxon>
    </lineage>
</organism>
<keyword evidence="10" id="KW-1133">Transmembrane helix</keyword>
<evidence type="ECO:0000313" key="12">
    <source>
        <dbReference type="EMBL" id="GAA3932453.1"/>
    </source>
</evidence>
<keyword evidence="9" id="KW-0175">Coiled coil</keyword>
<dbReference type="Pfam" id="PF02518">
    <property type="entry name" value="HATPase_c"/>
    <property type="match status" value="1"/>
</dbReference>
<feature type="coiled-coil region" evidence="9">
    <location>
        <begin position="33"/>
        <end position="62"/>
    </location>
</feature>
<dbReference type="InterPro" id="IPR036890">
    <property type="entry name" value="HATPase_C_sf"/>
</dbReference>
<evidence type="ECO:0000256" key="5">
    <source>
        <dbReference type="ARBA" id="ARBA00022741"/>
    </source>
</evidence>
<keyword evidence="3" id="KW-0597">Phosphoprotein</keyword>